<dbReference type="InterPro" id="IPR029063">
    <property type="entry name" value="SAM-dependent_MTases_sf"/>
</dbReference>
<dbReference type="RefSeq" id="WP_207289712.1">
    <property type="nucleotide sequence ID" value="NZ_CP071462.1"/>
</dbReference>
<dbReference type="SUPFAM" id="SSF53335">
    <property type="entry name" value="S-adenosyl-L-methionine-dependent methyltransferases"/>
    <property type="match status" value="1"/>
</dbReference>
<dbReference type="AlphaFoldDB" id="A0A8A2VPK6"/>
<dbReference type="KEGG" id="hakz:J0X25_03475"/>
<organism evidence="2 3">
    <name type="scientific">Haloterrigena alkaliphila</name>
    <dbReference type="NCBI Taxonomy" id="2816475"/>
    <lineage>
        <taxon>Archaea</taxon>
        <taxon>Methanobacteriati</taxon>
        <taxon>Methanobacteriota</taxon>
        <taxon>Stenosarchaea group</taxon>
        <taxon>Halobacteria</taxon>
        <taxon>Halobacteriales</taxon>
        <taxon>Natrialbaceae</taxon>
        <taxon>Haloterrigena</taxon>
    </lineage>
</organism>
<dbReference type="PANTHER" id="PTHR43591">
    <property type="entry name" value="METHYLTRANSFERASE"/>
    <property type="match status" value="1"/>
</dbReference>
<proteinExistence type="predicted"/>
<gene>
    <name evidence="2" type="ORF">J0X25_03475</name>
</gene>
<evidence type="ECO:0000259" key="1">
    <source>
        <dbReference type="Pfam" id="PF13649"/>
    </source>
</evidence>
<keyword evidence="3" id="KW-1185">Reference proteome</keyword>
<dbReference type="CDD" id="cd02440">
    <property type="entry name" value="AdoMet_MTases"/>
    <property type="match status" value="1"/>
</dbReference>
<dbReference type="GO" id="GO:0008168">
    <property type="term" value="F:methyltransferase activity"/>
    <property type="evidence" value="ECO:0007669"/>
    <property type="project" value="UniProtKB-KW"/>
</dbReference>
<evidence type="ECO:0000313" key="3">
    <source>
        <dbReference type="Proteomes" id="UP000663203"/>
    </source>
</evidence>
<dbReference type="InterPro" id="IPR041698">
    <property type="entry name" value="Methyltransf_25"/>
</dbReference>
<evidence type="ECO:0000313" key="2">
    <source>
        <dbReference type="EMBL" id="QSX00039.1"/>
    </source>
</evidence>
<keyword evidence="2" id="KW-0808">Transferase</keyword>
<dbReference type="Gene3D" id="3.40.50.150">
    <property type="entry name" value="Vaccinia Virus protein VP39"/>
    <property type="match status" value="1"/>
</dbReference>
<dbReference type="GeneID" id="63186334"/>
<feature type="domain" description="Methyltransferase" evidence="1">
    <location>
        <begin position="51"/>
        <end position="142"/>
    </location>
</feature>
<dbReference type="EMBL" id="CP071462">
    <property type="protein sequence ID" value="QSX00039.1"/>
    <property type="molecule type" value="Genomic_DNA"/>
</dbReference>
<sequence>MTRTQSDLKEQKEYFSSEELLEHYTSDATGGLSPEEREAITRYLPADGTRILDLGCGTGRTTTALERMGFDVVGVDFTESYIERARSLFPKPQFLVGDATTLPFDDEAFDGVVFLGLGFSTVLPEETRYTVLREIRRVLRPDKPVIFNTHNRLSTYVIREFSLEGVYEFLEFWAHNIWKKRLFSRYKSDTTVEDGPTDVYYIRPEYQKQQLRNCGFESVETVRPDGVLRSRFHHPHYIARKP</sequence>
<protein>
    <submittedName>
        <fullName evidence="2">Class I SAM-dependent methyltransferase</fullName>
    </submittedName>
</protein>
<keyword evidence="2" id="KW-0489">Methyltransferase</keyword>
<name>A0A8A2VPK6_9EURY</name>
<accession>A0A8A2VPK6</accession>
<dbReference type="GO" id="GO:0032259">
    <property type="term" value="P:methylation"/>
    <property type="evidence" value="ECO:0007669"/>
    <property type="project" value="UniProtKB-KW"/>
</dbReference>
<reference evidence="2 3" key="1">
    <citation type="submission" date="2021-03" db="EMBL/GenBank/DDBJ databases">
        <title>Haloterrigena longa sp. nov. and Haloterrigena limicola sp. nov., extremely halophilic archaea isolated from a salt lake.</title>
        <authorList>
            <person name="Henglin C."/>
        </authorList>
    </citation>
    <scope>NUCLEOTIDE SEQUENCE [LARGE SCALE GENOMIC DNA]</scope>
    <source>
        <strain evidence="2 3">KZCA68</strain>
    </source>
</reference>
<dbReference type="Pfam" id="PF13649">
    <property type="entry name" value="Methyltransf_25"/>
    <property type="match status" value="1"/>
</dbReference>
<dbReference type="Proteomes" id="UP000663203">
    <property type="component" value="Chromosome"/>
</dbReference>